<dbReference type="Proteomes" id="UP000800040">
    <property type="component" value="Unassembled WGS sequence"/>
</dbReference>
<evidence type="ECO:0000256" key="1">
    <source>
        <dbReference type="SAM" id="MobiDB-lite"/>
    </source>
</evidence>
<sequence>MAFDQAEFITLLTDYYEFCNRNFWDDSVVSEAPAGGWPSITQESMANLRKTDAAIELLRHLPFPDFDPLEMAYGRHAVMMNTRVQEYRTKDIQDKIRSENGKDYVEPALGEGDSLTASCICFAKSQNLGGYELVVDTADGYVYWSDVQGGHDEPEPELNDWAREHYNDFDGAESWRSGWNVYRPRDFFALCKQRFRELRWIGMQTDVVEAERWSEDWPADAEPEHLSLMRKMRRAGWPGDGEGRDWDREAFRASLSEDSEEED</sequence>
<name>A0A6A5KS76_9PLEO</name>
<protein>
    <submittedName>
        <fullName evidence="3">Uncharacterized protein</fullName>
    </submittedName>
</protein>
<organism evidence="3 4">
    <name type="scientific">Decorospora gaudefroyi</name>
    <dbReference type="NCBI Taxonomy" id="184978"/>
    <lineage>
        <taxon>Eukaryota</taxon>
        <taxon>Fungi</taxon>
        <taxon>Dikarya</taxon>
        <taxon>Ascomycota</taxon>
        <taxon>Pezizomycotina</taxon>
        <taxon>Dothideomycetes</taxon>
        <taxon>Pleosporomycetidae</taxon>
        <taxon>Pleosporales</taxon>
        <taxon>Pleosporineae</taxon>
        <taxon>Pleosporaceae</taxon>
        <taxon>Decorospora</taxon>
    </lineage>
</organism>
<feature type="region of interest" description="Disordered" evidence="1">
    <location>
        <begin position="235"/>
        <end position="263"/>
    </location>
</feature>
<dbReference type="EMBL" id="ML975549">
    <property type="protein sequence ID" value="KAF1828426.1"/>
    <property type="molecule type" value="Genomic_DNA"/>
</dbReference>
<gene>
    <name evidence="2" type="ORF">BDW02DRAFT_484199</name>
    <name evidence="3" type="ORF">BDW02DRAFT_484484</name>
</gene>
<accession>A0A6A5KS76</accession>
<proteinExistence type="predicted"/>
<feature type="compositionally biased region" description="Basic and acidic residues" evidence="1">
    <location>
        <begin position="241"/>
        <end position="251"/>
    </location>
</feature>
<dbReference type="EMBL" id="ML975273">
    <property type="protein sequence ID" value="KAF1836483.1"/>
    <property type="molecule type" value="Genomic_DNA"/>
</dbReference>
<evidence type="ECO:0000313" key="2">
    <source>
        <dbReference type="EMBL" id="KAF1828426.1"/>
    </source>
</evidence>
<reference evidence="3" key="1">
    <citation type="submission" date="2020-01" db="EMBL/GenBank/DDBJ databases">
        <authorList>
            <consortium name="DOE Joint Genome Institute"/>
            <person name="Haridas S."/>
            <person name="Albert R."/>
            <person name="Binder M."/>
            <person name="Bloem J."/>
            <person name="Labutti K."/>
            <person name="Salamov A."/>
            <person name="Andreopoulos B."/>
            <person name="Baker S.E."/>
            <person name="Barry K."/>
            <person name="Bills G."/>
            <person name="Bluhm B.H."/>
            <person name="Cannon C."/>
            <person name="Castanera R."/>
            <person name="Culley D.E."/>
            <person name="Daum C."/>
            <person name="Ezra D."/>
            <person name="Gonzalez J.B."/>
            <person name="Henrissat B."/>
            <person name="Kuo A."/>
            <person name="Liang C."/>
            <person name="Lipzen A."/>
            <person name="Lutzoni F."/>
            <person name="Magnuson J."/>
            <person name="Mondo S."/>
            <person name="Nolan M."/>
            <person name="Ohm R."/>
            <person name="Pangilinan J."/>
            <person name="Park H.-J."/>
            <person name="Ramirez L."/>
            <person name="Alfaro M."/>
            <person name="Sun H."/>
            <person name="Tritt A."/>
            <person name="Yoshinaga Y."/>
            <person name="Zwiers L.-H."/>
            <person name="Turgeon B.G."/>
            <person name="Goodwin S.B."/>
            <person name="Spatafora J.W."/>
            <person name="Crous P.W."/>
            <person name="Grigoriev I.V."/>
        </authorList>
    </citation>
    <scope>NUCLEOTIDE SEQUENCE</scope>
    <source>
        <strain evidence="3">P77</strain>
    </source>
</reference>
<evidence type="ECO:0000313" key="3">
    <source>
        <dbReference type="EMBL" id="KAF1836483.1"/>
    </source>
</evidence>
<dbReference type="OrthoDB" id="5343383at2759"/>
<feature type="non-terminal residue" evidence="3">
    <location>
        <position position="263"/>
    </location>
</feature>
<dbReference type="AlphaFoldDB" id="A0A6A5KS76"/>
<evidence type="ECO:0000313" key="4">
    <source>
        <dbReference type="Proteomes" id="UP000800040"/>
    </source>
</evidence>
<keyword evidence="4" id="KW-1185">Reference proteome</keyword>